<sequence length="263" mass="29943">MLVHFFSLALSPLDRTRFLFEIVLSIVGEVLLSSNADINFSLIDYEEDLKQSNSPVHALLLCGDPKNIASVFIGEKEKSVMIIVAFDTVVEGLGVEFMVKVLSWMDVIMDKSWIDIPRNTVKYLDGLNKFLDISIENRSINGAIRCPCSKCHCNKWESRDVVHDHLICKRFPKNYKVWIWHGEAYETMASRNTKAIVEPLQNGNPVLSMINDTFGINRLHDVEPDSYEGPYEFVDNMPNEENEEIGDLCLCGVTNKAMTMIFE</sequence>
<evidence type="ECO:0000259" key="1">
    <source>
        <dbReference type="Pfam" id="PF13963"/>
    </source>
</evidence>
<evidence type="ECO:0000313" key="2">
    <source>
        <dbReference type="EMBL" id="RDX86763.1"/>
    </source>
</evidence>
<dbReference type="AlphaFoldDB" id="A0A371G8R2"/>
<dbReference type="Pfam" id="PF13963">
    <property type="entry name" value="Transpos_assoc"/>
    <property type="match status" value="1"/>
</dbReference>
<dbReference type="Proteomes" id="UP000257109">
    <property type="component" value="Unassembled WGS sequence"/>
</dbReference>
<gene>
    <name evidence="2" type="ORF">CR513_31867</name>
</gene>
<evidence type="ECO:0000313" key="3">
    <source>
        <dbReference type="Proteomes" id="UP000257109"/>
    </source>
</evidence>
<keyword evidence="3" id="KW-1185">Reference proteome</keyword>
<accession>A0A371G8R2</accession>
<proteinExistence type="predicted"/>
<dbReference type="OrthoDB" id="1932595at2759"/>
<comment type="caution">
    <text evidence="2">The sequence shown here is derived from an EMBL/GenBank/DDBJ whole genome shotgun (WGS) entry which is preliminary data.</text>
</comment>
<name>A0A371G8R2_MUCPR</name>
<feature type="non-terminal residue" evidence="2">
    <location>
        <position position="1"/>
    </location>
</feature>
<protein>
    <recommendedName>
        <fullName evidence="1">Transposase-associated domain-containing protein</fullName>
    </recommendedName>
</protein>
<reference evidence="2" key="1">
    <citation type="submission" date="2018-05" db="EMBL/GenBank/DDBJ databases">
        <title>Draft genome of Mucuna pruriens seed.</title>
        <authorList>
            <person name="Nnadi N.E."/>
            <person name="Vos R."/>
            <person name="Hasami M.H."/>
            <person name="Devisetty U.K."/>
            <person name="Aguiy J.C."/>
        </authorList>
    </citation>
    <scope>NUCLEOTIDE SEQUENCE [LARGE SCALE GENOMIC DNA]</scope>
    <source>
        <strain evidence="2">JCA_2017</strain>
    </source>
</reference>
<dbReference type="InterPro" id="IPR029480">
    <property type="entry name" value="Transpos_assoc"/>
</dbReference>
<dbReference type="EMBL" id="QJKJ01006425">
    <property type="protein sequence ID" value="RDX86763.1"/>
    <property type="molecule type" value="Genomic_DNA"/>
</dbReference>
<organism evidence="2 3">
    <name type="scientific">Mucuna pruriens</name>
    <name type="common">Velvet bean</name>
    <name type="synonym">Dolichos pruriens</name>
    <dbReference type="NCBI Taxonomy" id="157652"/>
    <lineage>
        <taxon>Eukaryota</taxon>
        <taxon>Viridiplantae</taxon>
        <taxon>Streptophyta</taxon>
        <taxon>Embryophyta</taxon>
        <taxon>Tracheophyta</taxon>
        <taxon>Spermatophyta</taxon>
        <taxon>Magnoliopsida</taxon>
        <taxon>eudicotyledons</taxon>
        <taxon>Gunneridae</taxon>
        <taxon>Pentapetalae</taxon>
        <taxon>rosids</taxon>
        <taxon>fabids</taxon>
        <taxon>Fabales</taxon>
        <taxon>Fabaceae</taxon>
        <taxon>Papilionoideae</taxon>
        <taxon>50 kb inversion clade</taxon>
        <taxon>NPAAA clade</taxon>
        <taxon>indigoferoid/millettioid clade</taxon>
        <taxon>Phaseoleae</taxon>
        <taxon>Mucuna</taxon>
    </lineage>
</organism>
<feature type="domain" description="Transposase-associated" evidence="1">
    <location>
        <begin position="111"/>
        <end position="183"/>
    </location>
</feature>